<reference evidence="1" key="1">
    <citation type="submission" date="2018-05" db="EMBL/GenBank/DDBJ databases">
        <authorList>
            <person name="Lanie J.A."/>
            <person name="Ng W.-L."/>
            <person name="Kazmierczak K.M."/>
            <person name="Andrzejewski T.M."/>
            <person name="Davidsen T.M."/>
            <person name="Wayne K.J."/>
            <person name="Tettelin H."/>
            <person name="Glass J.I."/>
            <person name="Rusch D."/>
            <person name="Podicherti R."/>
            <person name="Tsui H.-C.T."/>
            <person name="Winkler M.E."/>
        </authorList>
    </citation>
    <scope>NUCLEOTIDE SEQUENCE</scope>
</reference>
<protein>
    <submittedName>
        <fullName evidence="1">Uncharacterized protein</fullName>
    </submittedName>
</protein>
<proteinExistence type="predicted"/>
<sequence length="22" mass="2792">MTRIFFYNEQIPVIFDKFNRGR</sequence>
<accession>A0A382V1S2</accession>
<gene>
    <name evidence="1" type="ORF">METZ01_LOCUS393273</name>
</gene>
<evidence type="ECO:0000313" key="1">
    <source>
        <dbReference type="EMBL" id="SVD40419.1"/>
    </source>
</evidence>
<name>A0A382V1S2_9ZZZZ</name>
<dbReference type="EMBL" id="UINC01148497">
    <property type="protein sequence ID" value="SVD40419.1"/>
    <property type="molecule type" value="Genomic_DNA"/>
</dbReference>
<dbReference type="AlphaFoldDB" id="A0A382V1S2"/>
<organism evidence="1">
    <name type="scientific">marine metagenome</name>
    <dbReference type="NCBI Taxonomy" id="408172"/>
    <lineage>
        <taxon>unclassified sequences</taxon>
        <taxon>metagenomes</taxon>
        <taxon>ecological metagenomes</taxon>
    </lineage>
</organism>